<dbReference type="InterPro" id="IPR011990">
    <property type="entry name" value="TPR-like_helical_dom_sf"/>
</dbReference>
<dbReference type="InterPro" id="IPR058852">
    <property type="entry name" value="HTH_77"/>
</dbReference>
<evidence type="ECO:0000313" key="6">
    <source>
        <dbReference type="Proteomes" id="UP000042997"/>
    </source>
</evidence>
<dbReference type="InterPro" id="IPR036388">
    <property type="entry name" value="WH-like_DNA-bd_sf"/>
</dbReference>
<dbReference type="Pfam" id="PF25872">
    <property type="entry name" value="HTH_77"/>
    <property type="match status" value="1"/>
</dbReference>
<dbReference type="SUPFAM" id="SSF52540">
    <property type="entry name" value="P-loop containing nucleoside triphosphate hydrolases"/>
    <property type="match status" value="1"/>
</dbReference>
<dbReference type="eggNOG" id="COG3629">
    <property type="taxonomic scope" value="Bacteria"/>
</dbReference>
<dbReference type="Proteomes" id="UP000042997">
    <property type="component" value="Unassembled WGS sequence"/>
</dbReference>
<dbReference type="OrthoDB" id="9812579at2"/>
<dbReference type="GO" id="GO:0000160">
    <property type="term" value="P:phosphorelay signal transduction system"/>
    <property type="evidence" value="ECO:0007669"/>
    <property type="project" value="InterPro"/>
</dbReference>
<organism evidence="5 6">
    <name type="scientific">Rhodococcus ruber</name>
    <dbReference type="NCBI Taxonomy" id="1830"/>
    <lineage>
        <taxon>Bacteria</taxon>
        <taxon>Bacillati</taxon>
        <taxon>Actinomycetota</taxon>
        <taxon>Actinomycetes</taxon>
        <taxon>Mycobacteriales</taxon>
        <taxon>Nocardiaceae</taxon>
        <taxon>Rhodococcus</taxon>
    </lineage>
</organism>
<dbReference type="InterPro" id="IPR005158">
    <property type="entry name" value="BTAD"/>
</dbReference>
<dbReference type="Gene3D" id="3.40.50.300">
    <property type="entry name" value="P-loop containing nucleotide triphosphate hydrolases"/>
    <property type="match status" value="1"/>
</dbReference>
<dbReference type="eggNOG" id="COG3903">
    <property type="taxonomic scope" value="Bacteria"/>
</dbReference>
<comment type="similarity">
    <text evidence="1">Belongs to the AfsR/DnrI/RedD regulatory family.</text>
</comment>
<proteinExistence type="inferred from homology"/>
<feature type="domain" description="OmpR/PhoB-type" evidence="4">
    <location>
        <begin position="1"/>
        <end position="97"/>
    </location>
</feature>
<protein>
    <submittedName>
        <fullName evidence="5">Putative SARP family transcriptional regulator fused with ATPase domain</fullName>
    </submittedName>
</protein>
<dbReference type="EMBL" id="CCSD01000088">
    <property type="protein sequence ID" value="CDZ90562.1"/>
    <property type="molecule type" value="Genomic_DNA"/>
</dbReference>
<evidence type="ECO:0000256" key="2">
    <source>
        <dbReference type="ARBA" id="ARBA00023125"/>
    </source>
</evidence>
<dbReference type="PROSITE" id="PS51755">
    <property type="entry name" value="OMPR_PHOB"/>
    <property type="match status" value="1"/>
</dbReference>
<dbReference type="InterPro" id="IPR027417">
    <property type="entry name" value="P-loop_NTPase"/>
</dbReference>
<dbReference type="Pfam" id="PF03704">
    <property type="entry name" value="BTAD"/>
    <property type="match status" value="1"/>
</dbReference>
<dbReference type="RefSeq" id="WP_040273746.1">
    <property type="nucleotide sequence ID" value="NZ_JAJNCM010000009.1"/>
</dbReference>
<dbReference type="PANTHER" id="PTHR47691:SF3">
    <property type="entry name" value="HTH-TYPE TRANSCRIPTIONAL REGULATOR RV0890C-RELATED"/>
    <property type="match status" value="1"/>
</dbReference>
<name>A0A098BQR7_9NOCA</name>
<evidence type="ECO:0000256" key="1">
    <source>
        <dbReference type="ARBA" id="ARBA00005820"/>
    </source>
</evidence>
<reference evidence="5 6" key="1">
    <citation type="journal article" date="2014" name="Genome Announc.">
        <title>Draft Genome Sequence of Propane- and Butane-Oxidizing Actinobacterium Rhodococcus ruber IEGM 231.</title>
        <authorList>
            <person name="Ivshina I.B."/>
            <person name="Kuyukina M.S."/>
            <person name="Krivoruchko A.V."/>
            <person name="Barbe V."/>
            <person name="Fischer C."/>
        </authorList>
    </citation>
    <scope>NUCLEOTIDE SEQUENCE [LARGE SCALE GENOMIC DNA]</scope>
</reference>
<keyword evidence="2 3" id="KW-0238">DNA-binding</keyword>
<gene>
    <name evidence="5" type="ORF">RHRU231_740005</name>
</gene>
<dbReference type="GO" id="GO:0003677">
    <property type="term" value="F:DNA binding"/>
    <property type="evidence" value="ECO:0007669"/>
    <property type="project" value="UniProtKB-UniRule"/>
</dbReference>
<dbReference type="SMART" id="SM01043">
    <property type="entry name" value="BTAD"/>
    <property type="match status" value="1"/>
</dbReference>
<sequence length="948" mass="102074">MATGGDRVRVEVLGPIRVLDGDRRDITPDGLLQRRLLALLVLRRGRVVPAHSAVDALWPSRLPADPAAALQNHMFRLRRGLPHGLIESVGEGYRLDPARVEVDADRLVAVSTGGTTDAAEIEAVLARWQGPAYPELDDVDEARVEATRLEELRFRAREVRAEARLARGDTDGLVAELAALADAQPSRERPRGLLMTALAATGRRAEALRVYDDFRRLIGDELGIEPSPALAAHHTELLAGATDRVWAPVGRLPVPATSLVGRDALAAEVTGLTESGRLVTLVGPGGVGKTRLLLETGHRLRAARPDRPVVLCELATAEPDSAVDVVAAALRIDARPGTALAERVADVLGETEIVLLLDNCEHVLEPIAAFVERLLGTCANVRVVATSRERLRVVGEHVRRVPPLPYDGEDAPAVRLFEERARAVVPGFEPDGRERACIAEIVRRLDGLPLAIELAAACLHTHEVAEVAAGLDHRFELLASGYRTTPRHASLAAAVSWSFGLLPEDLRRTFADLSVFAGSFDAADAAAVCGTDPGTTVAALTHLVERSLVMRMPGRRYMLLETLRAFGAEQLVRAGRADTVAERHARHLVDWVDRADSRLLQPGEPVLSQIDAAVPELRSALGWMLDHDEIAPAGRLVNALLDYGIFRLRPDVLNWARMVIAADAEGRSPFAARVQVVAAYAAWMSGDVTETGRLSAAALRAVERVKTEPAAEALTVRGSYELFEGHLDAAAAWYRRAAAAAVHDPAQRLMARASELLPLGYAGAPAAVGLAAALLTEIGDARTPHAAYVWHCAGEADLAVDVERARARFARALEIAEQTNASFVTGLAGASKASIDARIGDPVAAAAEYRRLIPHWRRAGMWSTQWTMLRSIAGLLERLGRYRDAAVLEGAVRTTAAGHRIFGADEVALDDLGVRLRTELGDDEYEAARRRGALLDGEAAAEHALRAL</sequence>
<dbReference type="InterPro" id="IPR016032">
    <property type="entry name" value="Sig_transdc_resp-reg_C-effctor"/>
</dbReference>
<dbReference type="AlphaFoldDB" id="A0A098BQR7"/>
<evidence type="ECO:0000259" key="4">
    <source>
        <dbReference type="PROSITE" id="PS51755"/>
    </source>
</evidence>
<dbReference type="SUPFAM" id="SSF46894">
    <property type="entry name" value="C-terminal effector domain of the bipartite response regulators"/>
    <property type="match status" value="1"/>
</dbReference>
<dbReference type="PANTHER" id="PTHR47691">
    <property type="entry name" value="REGULATOR-RELATED"/>
    <property type="match status" value="1"/>
</dbReference>
<dbReference type="Gene3D" id="1.10.10.10">
    <property type="entry name" value="Winged helix-like DNA-binding domain superfamily/Winged helix DNA-binding domain"/>
    <property type="match status" value="1"/>
</dbReference>
<dbReference type="Gene3D" id="1.25.40.10">
    <property type="entry name" value="Tetratricopeptide repeat domain"/>
    <property type="match status" value="1"/>
</dbReference>
<dbReference type="CDD" id="cd15831">
    <property type="entry name" value="BTAD"/>
    <property type="match status" value="1"/>
</dbReference>
<dbReference type="SMART" id="SM00862">
    <property type="entry name" value="Trans_reg_C"/>
    <property type="match status" value="1"/>
</dbReference>
<dbReference type="GO" id="GO:0006355">
    <property type="term" value="P:regulation of DNA-templated transcription"/>
    <property type="evidence" value="ECO:0007669"/>
    <property type="project" value="InterPro"/>
</dbReference>
<dbReference type="SUPFAM" id="SSF48452">
    <property type="entry name" value="TPR-like"/>
    <property type="match status" value="2"/>
</dbReference>
<accession>A0A098BQR7</accession>
<dbReference type="PRINTS" id="PR00364">
    <property type="entry name" value="DISEASERSIST"/>
</dbReference>
<evidence type="ECO:0000313" key="5">
    <source>
        <dbReference type="EMBL" id="CDZ90562.1"/>
    </source>
</evidence>
<evidence type="ECO:0000256" key="3">
    <source>
        <dbReference type="PROSITE-ProRule" id="PRU01091"/>
    </source>
</evidence>
<dbReference type="InterPro" id="IPR001867">
    <property type="entry name" value="OmpR/PhoB-type_DNA-bd"/>
</dbReference>
<feature type="DNA-binding region" description="OmpR/PhoB-type" evidence="3">
    <location>
        <begin position="1"/>
        <end position="97"/>
    </location>
</feature>